<dbReference type="InterPro" id="IPR011990">
    <property type="entry name" value="TPR-like_helical_dom_sf"/>
</dbReference>
<dbReference type="Gene3D" id="1.25.40.10">
    <property type="entry name" value="Tetratricopeptide repeat domain"/>
    <property type="match status" value="3"/>
</dbReference>
<dbReference type="PANTHER" id="PTHR10271">
    <property type="entry name" value="INTERFERON-INDUCED PROTEIN WITH TETRATRICOPEPTIDE REPEATS"/>
    <property type="match status" value="1"/>
</dbReference>
<keyword evidence="5" id="KW-1185">Reference proteome</keyword>
<organism evidence="4 5">
    <name type="scientific">Gadus morhua</name>
    <name type="common">Atlantic cod</name>
    <dbReference type="NCBI Taxonomy" id="8049"/>
    <lineage>
        <taxon>Eukaryota</taxon>
        <taxon>Metazoa</taxon>
        <taxon>Chordata</taxon>
        <taxon>Craniata</taxon>
        <taxon>Vertebrata</taxon>
        <taxon>Euteleostomi</taxon>
        <taxon>Actinopterygii</taxon>
        <taxon>Neopterygii</taxon>
        <taxon>Teleostei</taxon>
        <taxon>Neoteleostei</taxon>
        <taxon>Acanthomorphata</taxon>
        <taxon>Zeiogadaria</taxon>
        <taxon>Gadariae</taxon>
        <taxon>Gadiformes</taxon>
        <taxon>Gadoidei</taxon>
        <taxon>Gadidae</taxon>
        <taxon>Gadus</taxon>
    </lineage>
</organism>
<keyword evidence="2" id="KW-0802">TPR repeat</keyword>
<evidence type="ECO:0000313" key="5">
    <source>
        <dbReference type="Proteomes" id="UP000694546"/>
    </source>
</evidence>
<evidence type="ECO:0000256" key="3">
    <source>
        <dbReference type="ARBA" id="ARBA00038336"/>
    </source>
</evidence>
<evidence type="ECO:0000256" key="1">
    <source>
        <dbReference type="ARBA" id="ARBA00022737"/>
    </source>
</evidence>
<sequence>MTAGLVCFFVQSEKLSAQTIQNILHLFICVIYMCRDRPVPLRLIRGINPPFVYVLTRTNQMPVPGRLIHSQGHIPYQGRHCFCSLKTSRNLSTRVVHWRVDNTCRNKVPPLCLTSLNGPIHVIYYGSLFSRPPQTTELSRRAEMSAVPSPPTLRARLETFECHFTWNLNSHRNHLFLLRDKLEDIGTEDGNLWLGHIYNLQAYVHFLLASEEQTPGSTMSDALRCFGQAGEAFRQVRNTVADEGPWLLVNYGNLAWLHYRRDEWSESLAYLGKAEALLREYPSSIQGQPHQEVLAEKAWTLMNFGQDGKRSAVELFRKAIEVEPACPVEWTTSHALALAFSSPPDDSSPEQEADVLETLRRAVEGDPDNLYVATVCLERRAMTDSRGIAERARELTKEVLKRSQTSYSGIRPLLRVYRLHVSLDEAIDVANEALERHPTKRHLKFGLASCYKWKMFSDGDSPLIEGLRRRAISLYEELCSLYPHSFLLEKIALASLYAQSNNHDNMEADKIYKELLEIDLEPAQQQILYNKYAKFLNFILQDRQGSIEYHMMAAEILHSSWFRRNSIHILTQIKNRRMNRMCGEIEDFLAQLPL</sequence>
<dbReference type="SUPFAM" id="SSF48452">
    <property type="entry name" value="TPR-like"/>
    <property type="match status" value="1"/>
</dbReference>
<keyword evidence="1" id="KW-0677">Repeat</keyword>
<evidence type="ECO:0000256" key="2">
    <source>
        <dbReference type="ARBA" id="ARBA00022803"/>
    </source>
</evidence>
<dbReference type="Ensembl" id="ENSGMOT00000058731.1">
    <property type="protein sequence ID" value="ENSGMOP00000034323.1"/>
    <property type="gene ID" value="ENSGMOG00000033100.1"/>
</dbReference>
<dbReference type="GeneTree" id="ENSGT00950000182946"/>
<accession>A0ABZ3NPR4</accession>
<evidence type="ECO:0000313" key="4">
    <source>
        <dbReference type="Ensembl" id="ENSGMOP00000034323.1"/>
    </source>
</evidence>
<protein>
    <submittedName>
        <fullName evidence="4">Uncharacterized protein</fullName>
    </submittedName>
</protein>
<reference evidence="4" key="1">
    <citation type="submission" date="2025-08" db="UniProtKB">
        <authorList>
            <consortium name="Ensembl"/>
        </authorList>
    </citation>
    <scope>IDENTIFICATION</scope>
</reference>
<proteinExistence type="inferred from homology"/>
<reference evidence="4" key="2">
    <citation type="submission" date="2025-09" db="UniProtKB">
        <authorList>
            <consortium name="Ensembl"/>
        </authorList>
    </citation>
    <scope>IDENTIFICATION</scope>
</reference>
<dbReference type="PANTHER" id="PTHR10271:SF14">
    <property type="entry name" value="INTERFERON-INDUCED PROTEIN WITH TETRATRICOPEPTIDE REPEATS-RELATED"/>
    <property type="match status" value="1"/>
</dbReference>
<comment type="similarity">
    <text evidence="3">Belongs to the IFIT family.</text>
</comment>
<name>A0ABZ3NPR4_GADMO</name>
<dbReference type="OMA" id="KSAAICH"/>
<dbReference type="Proteomes" id="UP000694546">
    <property type="component" value="Chromosome 12"/>
</dbReference>